<dbReference type="STRING" id="1051616.A0A3M9Y3X9"/>
<evidence type="ECO:0000256" key="3">
    <source>
        <dbReference type="ARBA" id="ARBA00022723"/>
    </source>
</evidence>
<dbReference type="Gene3D" id="3.40.50.10810">
    <property type="entry name" value="Tandem AAA-ATPase domain"/>
    <property type="match status" value="1"/>
</dbReference>
<evidence type="ECO:0000259" key="12">
    <source>
        <dbReference type="PROSITE" id="PS51194"/>
    </source>
</evidence>
<dbReference type="GO" id="GO:0008270">
    <property type="term" value="F:zinc ion binding"/>
    <property type="evidence" value="ECO:0007669"/>
    <property type="project" value="UniProtKB-KW"/>
</dbReference>
<sequence>MEETDSGSESVALSTWKGTLVFGTPEPEFSSSEESAADVLESVENPEAYEFETHANEDVSDEALAHLLPESAEHEEEEVLDATSQEPVAPLAQEAQQDELQPDVSDRHSSETRDSQADSLRTTAPERIRPVRFEIVLPELSPEERAHYREVRSDRVDFVYEEVAEQPYDPYYRIEYTDGRQHLVSEVDLAAQHGGKTALRRWHAGITPEDIFKMSRRTAHKRSWEDGTEEDSASSGSLDDTMDVDDDDEERMRTLHKRQRTSARASTSRTIPFSSDEDEATAPAPPARQLRDRQPRQLKLTKMAFANGNSFGDDDDELALANSLHQSDGEDDDFQLITSDVVPRTGRGRKSLKRLKPSRSNYAARSSRDSSIEFEDDRRRSGRSTRNTKNMTDLTAMDDDLSSAEEGKTTTAPKVISIKEVFKPLPPDSDFSEYHVSVCDVCNQGSVSSKGQMIGCQGCSLSFHKGCINSRAQRDHMATKVGDDSFVLQCKWCIGIYRKKDANAPHHAMCQSCKEDGKACKPFSKKKTAREEEKLRQDNGGVDPITKVEPNLVNNSELVLFRCTTCKRGWHFEHLPSSRTESDVAGTREQRLADYSIDWKCEACSLRKDKVHVLVAWRPTGKEEGAIEDGEAAPDFSSLPEDGKEYLVKWADHSYFHCTWMPGAWVHGITAGAMRTTFAKRDAERSLLRMNEQDAIPEEYLLADVILYAKADTQASSKAAEMARIHKVSKIFVKFQGLGYDDAVWDSPPPPESGRPYEAFKEAYEEYLCGKYFAPGVGPKMQERVRAWKRKEFVELKAQPRGIKRGKLMKYQEEGVNWMLSSYHTGRNVILADEMGLGKTVQVVSLITTLIQDSPQCWPFMVVVPNSTCPNWRREIKFWAPDLRVVTYHGGRQAQDLAYKYELFPDGAKDMKAHIVVMSYDSAQDDRTKSLFRSVSWAGLVVDEGQRLKNDQNLLYLALKSMSFPFRLLLTGTPLQNNKRELFNLLQFVDTAHSAAKLDEEYAELNATNLPKLHEKIRPYFLRRTKAQVLKFLPPMAQIILPVSMTILQEKLCKSIMAKSPELIKAIFADDKIKKTKDRGSLNNILMQLRKCLCHPFIYSQAIEERSDDPIVTQRNLISASAKLLLLEIMLPKLKERGHRVLLFSQFLNQLDIVEDYLTGRGYDFRRLDGSISSLEKQRRIDAFNAPDSPVFAFLLSTRAGGVGINLATADTVIILDPDFNPHQDLQALSRAHRIGQKNKVLCFQLMTKNSVEEKIMQIGRKKMALDHVLIESMDNENDAGDDLESILKFGASALFSDEQDQKDIIRYDDASVDKLLDRTQIEQAKPDESGSGESQFSFAKVWANDKGTFEDDMAEHEDPTLNPSIWEDILAEREAVAQKLAEAEKVVLGRGGRRRTAINYRTNEANDAAGRTELDGSDVDGDFNADTDEDEESAGENEAFPDVGITDLAGIMPRRAAIVNDAAPAPPVVVVGSKKRGRPRKTDTPQGERAKDPKAKNSDSKQPAVQNTILSNRPQVVTHQNNPRVHNGISPLWASTALFVPGQKILSSNAPFQAGPSYQNTRQDDQHNQHQSPFFNFPPNQSPGLPQQNFHPQTQGRLSGTGQASHDPWQGHARQAIVKTTFPSPRVSEATKPALPDMAYKTKIPGLTLEAALKVSKQMITRIPPHRGPPKRQPTKTTLADMKCTGCLGDHLTSACSRRLTETQIRMALDELAQMPDNSLVALEQHELKQRLLSIPV</sequence>
<dbReference type="InterPro" id="IPR056616">
    <property type="entry name" value="Chromo_MIT1"/>
</dbReference>
<comment type="subcellular location">
    <subcellularLocation>
        <location evidence="1">Nucleus</location>
    </subcellularLocation>
</comment>
<dbReference type="PROSITE" id="PS51194">
    <property type="entry name" value="HELICASE_CTER"/>
    <property type="match status" value="1"/>
</dbReference>
<feature type="region of interest" description="Disordered" evidence="10">
    <location>
        <begin position="1470"/>
        <end position="1524"/>
    </location>
</feature>
<dbReference type="InterPro" id="IPR049730">
    <property type="entry name" value="SNF2/RAD54-like_C"/>
</dbReference>
<evidence type="ECO:0008006" key="15">
    <source>
        <dbReference type="Google" id="ProtNLM"/>
    </source>
</evidence>
<evidence type="ECO:0000313" key="14">
    <source>
        <dbReference type="Proteomes" id="UP000267145"/>
    </source>
</evidence>
<dbReference type="GO" id="GO:0005524">
    <property type="term" value="F:ATP binding"/>
    <property type="evidence" value="ECO:0007669"/>
    <property type="project" value="UniProtKB-KW"/>
</dbReference>
<dbReference type="GO" id="GO:0000785">
    <property type="term" value="C:chromatin"/>
    <property type="evidence" value="ECO:0007669"/>
    <property type="project" value="TreeGrafter"/>
</dbReference>
<reference evidence="13 14" key="1">
    <citation type="submission" date="2018-10" db="EMBL/GenBank/DDBJ databases">
        <title>Genome sequence of Verticillium nonalfalfae VnAa140.</title>
        <authorList>
            <person name="Stajich J.E."/>
            <person name="Kasson M.T."/>
        </authorList>
    </citation>
    <scope>NUCLEOTIDE SEQUENCE [LARGE SCALE GENOMIC DNA]</scope>
    <source>
        <strain evidence="13 14">VnAa140</strain>
    </source>
</reference>
<dbReference type="InterPro" id="IPR000330">
    <property type="entry name" value="SNF2_N"/>
</dbReference>
<feature type="region of interest" description="Disordered" evidence="10">
    <location>
        <begin position="326"/>
        <end position="409"/>
    </location>
</feature>
<dbReference type="Pfam" id="PF00271">
    <property type="entry name" value="Helicase_C"/>
    <property type="match status" value="1"/>
</dbReference>
<evidence type="ECO:0000256" key="6">
    <source>
        <dbReference type="ARBA" id="ARBA00022801"/>
    </source>
</evidence>
<dbReference type="InterPro" id="IPR016197">
    <property type="entry name" value="Chromo-like_dom_sf"/>
</dbReference>
<feature type="domain" description="Helicase ATP-binding" evidence="11">
    <location>
        <begin position="820"/>
        <end position="992"/>
    </location>
</feature>
<dbReference type="GO" id="GO:0003677">
    <property type="term" value="F:DNA binding"/>
    <property type="evidence" value="ECO:0007669"/>
    <property type="project" value="TreeGrafter"/>
</dbReference>
<dbReference type="GO" id="GO:0016887">
    <property type="term" value="F:ATP hydrolysis activity"/>
    <property type="evidence" value="ECO:0007669"/>
    <property type="project" value="TreeGrafter"/>
</dbReference>
<feature type="compositionally biased region" description="Acidic residues" evidence="10">
    <location>
        <begin position="1416"/>
        <end position="1436"/>
    </location>
</feature>
<evidence type="ECO:0000256" key="8">
    <source>
        <dbReference type="ARBA" id="ARBA00022840"/>
    </source>
</evidence>
<dbReference type="GO" id="GO:0005634">
    <property type="term" value="C:nucleus"/>
    <property type="evidence" value="ECO:0007669"/>
    <property type="project" value="UniProtKB-SubCell"/>
</dbReference>
<feature type="region of interest" description="Disordered" evidence="10">
    <location>
        <begin position="1404"/>
        <end position="1442"/>
    </location>
</feature>
<dbReference type="Pfam" id="PF00176">
    <property type="entry name" value="SNF2-rel_dom"/>
    <property type="match status" value="1"/>
</dbReference>
<accession>A0A3M9Y3X9</accession>
<dbReference type="InterPro" id="IPR041684">
    <property type="entry name" value="Znf-PHD-like"/>
</dbReference>
<dbReference type="Gene3D" id="3.30.40.10">
    <property type="entry name" value="Zinc/RING finger domain, C3HC4 (zinc finger)"/>
    <property type="match status" value="1"/>
</dbReference>
<feature type="compositionally biased region" description="Low complexity" evidence="10">
    <location>
        <begin position="25"/>
        <end position="34"/>
    </location>
</feature>
<keyword evidence="6" id="KW-0378">Hydrolase</keyword>
<comment type="subunit">
    <text evidence="2">Component of the NuA4 histone acetyltransferase complex.</text>
</comment>
<keyword evidence="4" id="KW-0547">Nucleotide-binding</keyword>
<keyword evidence="14" id="KW-1185">Reference proteome</keyword>
<dbReference type="Gene3D" id="2.40.50.40">
    <property type="match status" value="1"/>
</dbReference>
<dbReference type="CDD" id="cd17919">
    <property type="entry name" value="DEXHc_Snf"/>
    <property type="match status" value="1"/>
</dbReference>
<dbReference type="SUPFAM" id="SSF52540">
    <property type="entry name" value="P-loop containing nucleoside triphosphate hydrolases"/>
    <property type="match status" value="2"/>
</dbReference>
<dbReference type="CDD" id="cd18793">
    <property type="entry name" value="SF2_C_SNF"/>
    <property type="match status" value="1"/>
</dbReference>
<evidence type="ECO:0000256" key="5">
    <source>
        <dbReference type="ARBA" id="ARBA00022771"/>
    </source>
</evidence>
<keyword evidence="7" id="KW-0862">Zinc</keyword>
<dbReference type="PANTHER" id="PTHR45623">
    <property type="entry name" value="CHROMODOMAIN-HELICASE-DNA-BINDING PROTEIN 3-RELATED-RELATED"/>
    <property type="match status" value="1"/>
</dbReference>
<feature type="compositionally biased region" description="Low complexity" evidence="10">
    <location>
        <begin position="1570"/>
        <end position="1584"/>
    </location>
</feature>
<comment type="caution">
    <text evidence="13">The sequence shown here is derived from an EMBL/GenBank/DDBJ whole genome shotgun (WGS) entry which is preliminary data.</text>
</comment>
<feature type="compositionally biased region" description="Polar residues" evidence="10">
    <location>
        <begin position="1551"/>
        <end position="1562"/>
    </location>
</feature>
<dbReference type="CDD" id="cd15489">
    <property type="entry name" value="PHD_SF"/>
    <property type="match status" value="1"/>
</dbReference>
<keyword evidence="5" id="KW-0863">Zinc-finger</keyword>
<feature type="compositionally biased region" description="Polar residues" evidence="10">
    <location>
        <begin position="1585"/>
        <end position="1605"/>
    </location>
</feature>
<dbReference type="SUPFAM" id="SSF57903">
    <property type="entry name" value="FYVE/PHD zinc finger"/>
    <property type="match status" value="1"/>
</dbReference>
<dbReference type="GO" id="GO:0140658">
    <property type="term" value="F:ATP-dependent chromatin remodeler activity"/>
    <property type="evidence" value="ECO:0007669"/>
    <property type="project" value="TreeGrafter"/>
</dbReference>
<dbReference type="Pfam" id="PF23614">
    <property type="entry name" value="DUF7141"/>
    <property type="match status" value="1"/>
</dbReference>
<evidence type="ECO:0000259" key="11">
    <source>
        <dbReference type="PROSITE" id="PS51192"/>
    </source>
</evidence>
<evidence type="ECO:0000256" key="1">
    <source>
        <dbReference type="ARBA" id="ARBA00004123"/>
    </source>
</evidence>
<dbReference type="RefSeq" id="XP_028492028.1">
    <property type="nucleotide sequence ID" value="XM_028635516.1"/>
</dbReference>
<dbReference type="InterPro" id="IPR038718">
    <property type="entry name" value="SNF2-like_sf"/>
</dbReference>
<dbReference type="InterPro" id="IPR001965">
    <property type="entry name" value="Znf_PHD"/>
</dbReference>
<evidence type="ECO:0000256" key="4">
    <source>
        <dbReference type="ARBA" id="ARBA00022741"/>
    </source>
</evidence>
<dbReference type="Pfam" id="PF15446">
    <property type="entry name" value="zf-PHD-like"/>
    <property type="match status" value="1"/>
</dbReference>
<dbReference type="InterPro" id="IPR013083">
    <property type="entry name" value="Znf_RING/FYVE/PHD"/>
</dbReference>
<keyword evidence="3" id="KW-0479">Metal-binding</keyword>
<dbReference type="GO" id="GO:0003682">
    <property type="term" value="F:chromatin binding"/>
    <property type="evidence" value="ECO:0007669"/>
    <property type="project" value="TreeGrafter"/>
</dbReference>
<dbReference type="InterPro" id="IPR014001">
    <property type="entry name" value="Helicase_ATP-bd"/>
</dbReference>
<dbReference type="EMBL" id="RBVV01000124">
    <property type="protein sequence ID" value="RNJ53870.1"/>
    <property type="molecule type" value="Genomic_DNA"/>
</dbReference>
<feature type="region of interest" description="Disordered" evidence="10">
    <location>
        <begin position="1"/>
        <end position="125"/>
    </location>
</feature>
<dbReference type="SUPFAM" id="SSF54160">
    <property type="entry name" value="Chromo domain-like"/>
    <property type="match status" value="1"/>
</dbReference>
<dbReference type="CDD" id="cd18660">
    <property type="entry name" value="CD1_tandem"/>
    <property type="match status" value="1"/>
</dbReference>
<gene>
    <name evidence="13" type="ORF">D7B24_001278</name>
</gene>
<name>A0A3M9Y3X9_9PEZI</name>
<feature type="region of interest" description="Disordered" evidence="10">
    <location>
        <begin position="221"/>
        <end position="295"/>
    </location>
</feature>
<dbReference type="PANTHER" id="PTHR45623:SF17">
    <property type="entry name" value="CHROMODOMAIN-HELICASE-DNA-BINDING PROTEIN 3-RELATED"/>
    <property type="match status" value="1"/>
</dbReference>
<evidence type="ECO:0000256" key="2">
    <source>
        <dbReference type="ARBA" id="ARBA00011353"/>
    </source>
</evidence>
<dbReference type="Gene3D" id="3.40.50.300">
    <property type="entry name" value="P-loop containing nucleotide triphosphate hydrolases"/>
    <property type="match status" value="1"/>
</dbReference>
<dbReference type="GeneID" id="39604967"/>
<evidence type="ECO:0000256" key="7">
    <source>
        <dbReference type="ARBA" id="ARBA00022833"/>
    </source>
</evidence>
<dbReference type="Pfam" id="PF23615">
    <property type="entry name" value="Chromo_MIT1"/>
    <property type="match status" value="1"/>
</dbReference>
<evidence type="ECO:0000256" key="10">
    <source>
        <dbReference type="SAM" id="MobiDB-lite"/>
    </source>
</evidence>
<feature type="domain" description="Helicase C-terminal" evidence="12">
    <location>
        <begin position="1126"/>
        <end position="1278"/>
    </location>
</feature>
<proteinExistence type="predicted"/>
<feature type="compositionally biased region" description="Basic and acidic residues" evidence="10">
    <location>
        <begin position="366"/>
        <end position="379"/>
    </location>
</feature>
<evidence type="ECO:0000256" key="9">
    <source>
        <dbReference type="ARBA" id="ARBA00023242"/>
    </source>
</evidence>
<feature type="compositionally biased region" description="Acidic residues" evidence="10">
    <location>
        <begin position="240"/>
        <end position="249"/>
    </location>
</feature>
<keyword evidence="9" id="KW-0539">Nucleus</keyword>
<dbReference type="SMART" id="SM00487">
    <property type="entry name" value="DEXDc"/>
    <property type="match status" value="1"/>
</dbReference>
<evidence type="ECO:0000313" key="13">
    <source>
        <dbReference type="EMBL" id="RNJ53870.1"/>
    </source>
</evidence>
<dbReference type="SMART" id="SM00249">
    <property type="entry name" value="PHD"/>
    <property type="match status" value="2"/>
</dbReference>
<feature type="compositionally biased region" description="Basic and acidic residues" evidence="10">
    <location>
        <begin position="1481"/>
        <end position="1500"/>
    </location>
</feature>
<protein>
    <recommendedName>
        <fullName evidence="15">Chromatin remodeling factor mit1</fullName>
    </recommendedName>
</protein>
<dbReference type="InterPro" id="IPR027417">
    <property type="entry name" value="P-loop_NTPase"/>
</dbReference>
<dbReference type="InterPro" id="IPR055565">
    <property type="entry name" value="DUF7141"/>
</dbReference>
<dbReference type="InterPro" id="IPR001650">
    <property type="entry name" value="Helicase_C-like"/>
</dbReference>
<dbReference type="Proteomes" id="UP000267145">
    <property type="component" value="Unassembled WGS sequence"/>
</dbReference>
<organism evidence="13 14">
    <name type="scientific">Verticillium nonalfalfae</name>
    <dbReference type="NCBI Taxonomy" id="1051616"/>
    <lineage>
        <taxon>Eukaryota</taxon>
        <taxon>Fungi</taxon>
        <taxon>Dikarya</taxon>
        <taxon>Ascomycota</taxon>
        <taxon>Pezizomycotina</taxon>
        <taxon>Sordariomycetes</taxon>
        <taxon>Hypocreomycetidae</taxon>
        <taxon>Glomerellales</taxon>
        <taxon>Plectosphaerellaceae</taxon>
        <taxon>Verticillium</taxon>
    </lineage>
</organism>
<dbReference type="SMART" id="SM00490">
    <property type="entry name" value="HELICc"/>
    <property type="match status" value="1"/>
</dbReference>
<feature type="compositionally biased region" description="Polar residues" evidence="10">
    <location>
        <begin position="7"/>
        <end position="17"/>
    </location>
</feature>
<dbReference type="PROSITE" id="PS51192">
    <property type="entry name" value="HELICASE_ATP_BIND_1"/>
    <property type="match status" value="1"/>
</dbReference>
<feature type="compositionally biased region" description="Basic and acidic residues" evidence="10">
    <location>
        <begin position="104"/>
        <end position="116"/>
    </location>
</feature>
<feature type="compositionally biased region" description="Polar residues" evidence="10">
    <location>
        <begin position="1501"/>
        <end position="1524"/>
    </location>
</feature>
<feature type="compositionally biased region" description="Polar residues" evidence="10">
    <location>
        <begin position="384"/>
        <end position="393"/>
    </location>
</feature>
<dbReference type="InterPro" id="IPR011011">
    <property type="entry name" value="Znf_FYVE_PHD"/>
</dbReference>
<dbReference type="GO" id="GO:0042393">
    <property type="term" value="F:histone binding"/>
    <property type="evidence" value="ECO:0007669"/>
    <property type="project" value="TreeGrafter"/>
</dbReference>
<keyword evidence="8" id="KW-0067">ATP-binding</keyword>
<feature type="region of interest" description="Disordered" evidence="10">
    <location>
        <begin position="1551"/>
        <end position="1609"/>
    </location>
</feature>
<feature type="compositionally biased region" description="Basic residues" evidence="10">
    <location>
        <begin position="346"/>
        <end position="357"/>
    </location>
</feature>